<feature type="region of interest" description="Disordered" evidence="2">
    <location>
        <begin position="1"/>
        <end position="95"/>
    </location>
</feature>
<keyword evidence="1" id="KW-0862">Zinc</keyword>
<name>A0A8S1ZNB0_ARAAE</name>
<evidence type="ECO:0000256" key="1">
    <source>
        <dbReference type="PROSITE-ProRule" id="PRU00047"/>
    </source>
</evidence>
<feature type="domain" description="TCP" evidence="4">
    <location>
        <begin position="1183"/>
        <end position="1241"/>
    </location>
</feature>
<feature type="compositionally biased region" description="Low complexity" evidence="2">
    <location>
        <begin position="20"/>
        <end position="38"/>
    </location>
</feature>
<evidence type="ECO:0000256" key="2">
    <source>
        <dbReference type="SAM" id="MobiDB-lite"/>
    </source>
</evidence>
<dbReference type="GO" id="GO:0008270">
    <property type="term" value="F:zinc ion binding"/>
    <property type="evidence" value="ECO:0007669"/>
    <property type="project" value="UniProtKB-KW"/>
</dbReference>
<feature type="compositionally biased region" description="Low complexity" evidence="2">
    <location>
        <begin position="54"/>
        <end position="95"/>
    </location>
</feature>
<feature type="compositionally biased region" description="Basic and acidic residues" evidence="2">
    <location>
        <begin position="1"/>
        <end position="14"/>
    </location>
</feature>
<proteinExistence type="predicted"/>
<dbReference type="PROSITE" id="PS50158">
    <property type="entry name" value="ZF_CCHC"/>
    <property type="match status" value="1"/>
</dbReference>
<dbReference type="Pfam" id="PF00078">
    <property type="entry name" value="RVT_1"/>
    <property type="match status" value="1"/>
</dbReference>
<feature type="compositionally biased region" description="Basic and acidic residues" evidence="2">
    <location>
        <begin position="1253"/>
        <end position="1269"/>
    </location>
</feature>
<dbReference type="PROSITE" id="PS51370">
    <property type="entry name" value="R"/>
    <property type="match status" value="1"/>
</dbReference>
<dbReference type="InterPro" id="IPR043502">
    <property type="entry name" value="DNA/RNA_pol_sf"/>
</dbReference>
<dbReference type="SUPFAM" id="SSF56219">
    <property type="entry name" value="DNase I-like"/>
    <property type="match status" value="1"/>
</dbReference>
<dbReference type="InterPro" id="IPR017888">
    <property type="entry name" value="CYC/TB1_R_domain"/>
</dbReference>
<feature type="region of interest" description="Disordered" evidence="2">
    <location>
        <begin position="538"/>
        <end position="562"/>
    </location>
</feature>
<keyword evidence="7" id="KW-1185">Reference proteome</keyword>
<feature type="region of interest" description="Disordered" evidence="2">
    <location>
        <begin position="1244"/>
        <end position="1299"/>
    </location>
</feature>
<dbReference type="Gene3D" id="3.60.10.10">
    <property type="entry name" value="Endonuclease/exonuclease/phosphatase"/>
    <property type="match status" value="1"/>
</dbReference>
<reference evidence="6" key="1">
    <citation type="submission" date="2021-01" db="EMBL/GenBank/DDBJ databases">
        <authorList>
            <person name="Bezrukov I."/>
        </authorList>
    </citation>
    <scope>NUCLEOTIDE SEQUENCE</scope>
</reference>
<dbReference type="Pfam" id="PF03634">
    <property type="entry name" value="TCP"/>
    <property type="match status" value="1"/>
</dbReference>
<evidence type="ECO:0000313" key="7">
    <source>
        <dbReference type="Proteomes" id="UP000682877"/>
    </source>
</evidence>
<feature type="domain" description="R" evidence="5">
    <location>
        <begin position="1287"/>
        <end position="1304"/>
    </location>
</feature>
<dbReference type="Pfam" id="PF14111">
    <property type="entry name" value="DUF4283"/>
    <property type="match status" value="1"/>
</dbReference>
<dbReference type="GO" id="GO:0003676">
    <property type="term" value="F:nucleic acid binding"/>
    <property type="evidence" value="ECO:0007669"/>
    <property type="project" value="InterPro"/>
</dbReference>
<dbReference type="InterPro" id="IPR036691">
    <property type="entry name" value="Endo/exonu/phosph_ase_sf"/>
</dbReference>
<feature type="domain" description="CCHC-type" evidence="3">
    <location>
        <begin position="326"/>
        <end position="341"/>
    </location>
</feature>
<gene>
    <name evidence="6" type="ORF">AARE701A_LOCUS4939</name>
</gene>
<sequence length="1433" mass="158985">MLSVADSHRVRPPDPPDLAPPDAVASSAASPLASTSSPQPSPSSLPPSVPPPSVALAPQSAASAQVSPSSLPPSDLSSSGSQSLSPAASAPVSPTALAPASIPEMVPSTAAPSYAERFKASLRNLKKIKSPVCVEDGTPVVQAPASILLKAADQWKGHIVAQFHGLIPPPSKIFNDLNPAWGKFGNILIRSVSDTSCLIMIPCKSTRDWVLQVGYWQAGNCSFSVYPWSVDASLHLPELESAPTWAILENVPPQMYSLDGISVIASAIGEPLHTEKSRLDPFHFGNTKIKVEIPLDKPPPTTIIVRDSQLNSVKVKVSYPRLPPNCCNCGRFGHLLNRCPKPLMRKQQARGPNGGFVPGGTAVAVSSIPLASGEVASKSRDGGKSDGEVGSSLAGVGLKSNVRTRIRAGSRRRSTVRSRSSPPLKDKDSHRSDESMSVQTQETVKAWIKERSEKKLQVSQVYEADTTKEENWILVGGKNKGKEKVSSEVAPSVGVVFSKPGFAMARRIIPGVRSVKKLAKLEAKMMFVKKPIKRNYQPKGVREAGGNVSSNSSSSQDNRADSSRFLRSWMRKNKPMLGSVLETRVSVENSQQVFQATFPGWRREMNYEFAENGRIWVVWDPAVSVICFHKSAQIMLCGVFNPATKENFSVAFVYAYNTQVQRRELWEEISGIVQSSPARYLPLMILGDFNQIVFANEHYSVLPHDLPLSGMSEFHDCLVSNELQDMPSRGTLYTWSNNQPDDPVLRKLDRVLINEQWSSTYPDSLAVFDPPGDSDHSPILVNSSSLIGKSGKSFKYFSFLSTHARFKGLIRDAWQVEGRNCIKLLRGTEDERIQNVDQIKDMLVSYYHSLLGTESVGVVAMSIDEVKTLLSFRCDSELNSQLLKVPTVEEIRRVVATMPKNKAPGPDGFPVEFFWEAWEIVGQDLVEAVQGFFISGFLPRNFNATAITLIPKVQGADKLQQFRPVSCCTTVYKIIARLLKQKLKLFISDAVQGNQVGFVQGRHLCENVLLASELVTNFHSEGVTTRGCLQVDLAKAYDNLDWQFLLNVLNAIELPDKFVGWIKECFTTPSFSVAFNDTNGYDLFDPFNPPQTTMLPSFTTHIQSPSSHNHYSSPSFPFSPDFLDSFDESLLINQFLLQQQDAAANVVESPRKLCKKLQLKKNNEKCVDGTISEQVPRRRMAKKRDRHSKICTAQGPRDRRMRLSLQIARKFFDLQDMLGFDKASKTIEWLFSKSKGSIKQLKERVAASEGGGEDEHLQVDEKEKDETMKVRVSKRRTKTMESSCKTKESRERARKRARERTMEKMKMRLFENSETISDPHQETRDQIKITSGVQSLERENKEQEWSHTNVNMVEYQMDSVSIIEKFLGLTSDSSTSSIFGDSEECHTSLSSIIGTTSQAGMSTPREHNTTSIATVDDEKSPISSFSLYDYLCY</sequence>
<evidence type="ECO:0000259" key="4">
    <source>
        <dbReference type="PROSITE" id="PS51369"/>
    </source>
</evidence>
<feature type="compositionally biased region" description="Pro residues" evidence="2">
    <location>
        <begin position="39"/>
        <end position="53"/>
    </location>
</feature>
<feature type="compositionally biased region" description="Basic residues" evidence="2">
    <location>
        <begin position="402"/>
        <end position="416"/>
    </location>
</feature>
<dbReference type="InterPro" id="IPR000477">
    <property type="entry name" value="RT_dom"/>
</dbReference>
<evidence type="ECO:0000259" key="5">
    <source>
        <dbReference type="PROSITE" id="PS51370"/>
    </source>
</evidence>
<dbReference type="InterPro" id="IPR017887">
    <property type="entry name" value="TF_TCP_subgr"/>
</dbReference>
<evidence type="ECO:0000259" key="3">
    <source>
        <dbReference type="PROSITE" id="PS50158"/>
    </source>
</evidence>
<evidence type="ECO:0000313" key="6">
    <source>
        <dbReference type="EMBL" id="CAE5963472.1"/>
    </source>
</evidence>
<dbReference type="SUPFAM" id="SSF56672">
    <property type="entry name" value="DNA/RNA polymerases"/>
    <property type="match status" value="1"/>
</dbReference>
<dbReference type="InterPro" id="IPR025558">
    <property type="entry name" value="DUF4283"/>
</dbReference>
<feature type="region of interest" description="Disordered" evidence="2">
    <location>
        <begin position="375"/>
        <end position="439"/>
    </location>
</feature>
<dbReference type="PROSITE" id="PS51369">
    <property type="entry name" value="TCP"/>
    <property type="match status" value="1"/>
</dbReference>
<feature type="compositionally biased region" description="Basic and acidic residues" evidence="2">
    <location>
        <begin position="424"/>
        <end position="434"/>
    </location>
</feature>
<evidence type="ECO:0008006" key="8">
    <source>
        <dbReference type="Google" id="ProtNLM"/>
    </source>
</evidence>
<protein>
    <recommendedName>
        <fullName evidence="8">CCHC-type domain-containing protein</fullName>
    </recommendedName>
</protein>
<dbReference type="InterPro" id="IPR001878">
    <property type="entry name" value="Znf_CCHC"/>
</dbReference>
<organism evidence="6 7">
    <name type="scientific">Arabidopsis arenosa</name>
    <name type="common">Sand rock-cress</name>
    <name type="synonym">Cardaminopsis arenosa</name>
    <dbReference type="NCBI Taxonomy" id="38785"/>
    <lineage>
        <taxon>Eukaryota</taxon>
        <taxon>Viridiplantae</taxon>
        <taxon>Streptophyta</taxon>
        <taxon>Embryophyta</taxon>
        <taxon>Tracheophyta</taxon>
        <taxon>Spermatophyta</taxon>
        <taxon>Magnoliopsida</taxon>
        <taxon>eudicotyledons</taxon>
        <taxon>Gunneridae</taxon>
        <taxon>Pentapetalae</taxon>
        <taxon>rosids</taxon>
        <taxon>malvids</taxon>
        <taxon>Brassicales</taxon>
        <taxon>Brassicaceae</taxon>
        <taxon>Camelineae</taxon>
        <taxon>Arabidopsis</taxon>
    </lineage>
</organism>
<dbReference type="Proteomes" id="UP000682877">
    <property type="component" value="Chromosome 2"/>
</dbReference>
<feature type="compositionally biased region" description="Basic and acidic residues" evidence="2">
    <location>
        <begin position="377"/>
        <end position="387"/>
    </location>
</feature>
<dbReference type="PANTHER" id="PTHR19446">
    <property type="entry name" value="REVERSE TRANSCRIPTASES"/>
    <property type="match status" value="1"/>
</dbReference>
<keyword evidence="1" id="KW-0863">Zinc-finger</keyword>
<keyword evidence="1" id="KW-0479">Metal-binding</keyword>
<accession>A0A8S1ZNB0</accession>
<dbReference type="EMBL" id="LR999452">
    <property type="protein sequence ID" value="CAE5963472.1"/>
    <property type="molecule type" value="Genomic_DNA"/>
</dbReference>